<keyword evidence="2" id="KW-1185">Reference proteome</keyword>
<sequence>MKQAALLAFLQEVPFPETLRAHFFSLDSFASNQDLFLGFASVFTPAFPGLSPAQELLLNAAVYLGAKGIYHLDNVWDLQVAGEKRTNQAYQGQLFLLESQRMLSQLFPFQDDFWREYYGLLTKHFQELTLSKNIDEPLTEQAYQELLAHKYAMLYCPVNALFSLTGKKHPSAYRTILDSLQWFCKGYNLPNEVMGLTEDLHLQINNYAYWRLQEYLLPMDIQVQDYSYEDLHKMLYASELAVTLMDEAIEALTQAAQLVSPLELVDYQKLIYRLIDNVRQKKEFLLPYSANIH</sequence>
<protein>
    <recommendedName>
        <fullName evidence="3">Heptaprenyl diphosphate synthase</fullName>
    </recommendedName>
</protein>
<organism evidence="1 2">
    <name type="scientific">Adhaeribacter arboris</name>
    <dbReference type="NCBI Taxonomy" id="2072846"/>
    <lineage>
        <taxon>Bacteria</taxon>
        <taxon>Pseudomonadati</taxon>
        <taxon>Bacteroidota</taxon>
        <taxon>Cytophagia</taxon>
        <taxon>Cytophagales</taxon>
        <taxon>Hymenobacteraceae</taxon>
        <taxon>Adhaeribacter</taxon>
    </lineage>
</organism>
<dbReference type="AlphaFoldDB" id="A0A2T2Y8Q0"/>
<name>A0A2T2Y8Q0_9BACT</name>
<dbReference type="EMBL" id="PYFT01000002">
    <property type="protein sequence ID" value="PSR51873.1"/>
    <property type="molecule type" value="Genomic_DNA"/>
</dbReference>
<comment type="caution">
    <text evidence="1">The sequence shown here is derived from an EMBL/GenBank/DDBJ whole genome shotgun (WGS) entry which is preliminary data.</text>
</comment>
<dbReference type="OrthoDB" id="981725at2"/>
<proteinExistence type="predicted"/>
<evidence type="ECO:0000313" key="2">
    <source>
        <dbReference type="Proteomes" id="UP000240357"/>
    </source>
</evidence>
<accession>A0A2T2Y8Q0</accession>
<evidence type="ECO:0008006" key="3">
    <source>
        <dbReference type="Google" id="ProtNLM"/>
    </source>
</evidence>
<gene>
    <name evidence="1" type="ORF">AHMF7605_28595</name>
</gene>
<dbReference type="Proteomes" id="UP000240357">
    <property type="component" value="Unassembled WGS sequence"/>
</dbReference>
<reference evidence="1 2" key="1">
    <citation type="submission" date="2018-03" db="EMBL/GenBank/DDBJ databases">
        <title>Adhaeribacter sp. HMF7605 Genome sequencing and assembly.</title>
        <authorList>
            <person name="Kang H."/>
            <person name="Kang J."/>
            <person name="Cha I."/>
            <person name="Kim H."/>
            <person name="Joh K."/>
        </authorList>
    </citation>
    <scope>NUCLEOTIDE SEQUENCE [LARGE SCALE GENOMIC DNA]</scope>
    <source>
        <strain evidence="1 2">HMF7605</strain>
    </source>
</reference>
<evidence type="ECO:0000313" key="1">
    <source>
        <dbReference type="EMBL" id="PSR51873.1"/>
    </source>
</evidence>
<dbReference type="RefSeq" id="WP_106933695.1">
    <property type="nucleotide sequence ID" value="NZ_PYFT01000002.1"/>
</dbReference>